<dbReference type="RefSeq" id="WP_198637543.1">
    <property type="nucleotide sequence ID" value="NZ_JAEHNY010000001.1"/>
</dbReference>
<organism evidence="1 2">
    <name type="scientific">Salegentibacter maritimus</name>
    <dbReference type="NCBI Taxonomy" id="2794347"/>
    <lineage>
        <taxon>Bacteria</taxon>
        <taxon>Pseudomonadati</taxon>
        <taxon>Bacteroidota</taxon>
        <taxon>Flavobacteriia</taxon>
        <taxon>Flavobacteriales</taxon>
        <taxon>Flavobacteriaceae</taxon>
        <taxon>Salegentibacter</taxon>
    </lineage>
</organism>
<gene>
    <name evidence="1" type="ORF">I6U50_01010</name>
</gene>
<protein>
    <submittedName>
        <fullName evidence="1">Uncharacterized protein</fullName>
    </submittedName>
</protein>
<comment type="caution">
    <text evidence="1">The sequence shown here is derived from an EMBL/GenBank/DDBJ whole genome shotgun (WGS) entry which is preliminary data.</text>
</comment>
<dbReference type="EMBL" id="JAEHNY010000001">
    <property type="protein sequence ID" value="MBI6118595.1"/>
    <property type="molecule type" value="Genomic_DNA"/>
</dbReference>
<evidence type="ECO:0000313" key="1">
    <source>
        <dbReference type="EMBL" id="MBI6118595.1"/>
    </source>
</evidence>
<proteinExistence type="predicted"/>
<reference evidence="1 2" key="1">
    <citation type="submission" date="2020-12" db="EMBL/GenBank/DDBJ databases">
        <title>Salegentibacter orientalis sp. nov., isolated from costal sediment.</title>
        <authorList>
            <person name="Lian F.-B."/>
        </authorList>
    </citation>
    <scope>NUCLEOTIDE SEQUENCE [LARGE SCALE GENOMIC DNA]</scope>
    <source>
        <strain evidence="1 2">F60176</strain>
    </source>
</reference>
<evidence type="ECO:0000313" key="2">
    <source>
        <dbReference type="Proteomes" id="UP000635665"/>
    </source>
</evidence>
<name>A0ABS0TC32_9FLAO</name>
<accession>A0ABS0TC32</accession>
<dbReference type="Proteomes" id="UP000635665">
    <property type="component" value="Unassembled WGS sequence"/>
</dbReference>
<sequence>MEQFSINRTASKTFIILFLFTGVLSCKEHAQQKVKDITEFEGVNTFNFDDKQELLEYRELALDKTHPNLLNPEISKSEYKKVRKSWVDLHQRVGAYLSENNFEWEVDDSTIAIVHKLYFNSNGEIENYFFNILNENVSEIKKKEFAKLIMEFSKTNRIDFKQEQDFAQCGKTKYVNN</sequence>
<keyword evidence="2" id="KW-1185">Reference proteome</keyword>